<evidence type="ECO:0000313" key="3">
    <source>
        <dbReference type="Proteomes" id="UP000244924"/>
    </source>
</evidence>
<evidence type="ECO:0000256" key="1">
    <source>
        <dbReference type="SAM" id="SignalP"/>
    </source>
</evidence>
<evidence type="ECO:0000313" key="2">
    <source>
        <dbReference type="EMBL" id="SPH18430.1"/>
    </source>
</evidence>
<keyword evidence="1" id="KW-0732">Signal</keyword>
<name>A0A2R8B782_9RHOB</name>
<protein>
    <submittedName>
        <fullName evidence="2">Uncharacterized protein</fullName>
    </submittedName>
</protein>
<dbReference type="AlphaFoldDB" id="A0A2R8B782"/>
<proteinExistence type="predicted"/>
<feature type="signal peptide" evidence="1">
    <location>
        <begin position="1"/>
        <end position="22"/>
    </location>
</feature>
<accession>A0A2R8B782</accession>
<reference evidence="2 3" key="1">
    <citation type="submission" date="2018-03" db="EMBL/GenBank/DDBJ databases">
        <authorList>
            <person name="Keele B.F."/>
        </authorList>
    </citation>
    <scope>NUCLEOTIDE SEQUENCE [LARGE SCALE GENOMIC DNA]</scope>
    <source>
        <strain evidence="2 3">CECT 8626</strain>
    </source>
</reference>
<dbReference type="EMBL" id="OMOQ01000001">
    <property type="protein sequence ID" value="SPH18430.1"/>
    <property type="molecule type" value="Genomic_DNA"/>
</dbReference>
<dbReference type="Proteomes" id="UP000244924">
    <property type="component" value="Unassembled WGS sequence"/>
</dbReference>
<feature type="chain" id="PRO_5015305406" evidence="1">
    <location>
        <begin position="23"/>
        <end position="123"/>
    </location>
</feature>
<organism evidence="2 3">
    <name type="scientific">Albidovulum aquaemixtae</name>
    <dbReference type="NCBI Taxonomy" id="1542388"/>
    <lineage>
        <taxon>Bacteria</taxon>
        <taxon>Pseudomonadati</taxon>
        <taxon>Pseudomonadota</taxon>
        <taxon>Alphaproteobacteria</taxon>
        <taxon>Rhodobacterales</taxon>
        <taxon>Paracoccaceae</taxon>
        <taxon>Albidovulum</taxon>
    </lineage>
</organism>
<gene>
    <name evidence="2" type="ORF">DEA8626_01968</name>
</gene>
<sequence length="123" mass="13791">MRQVVNRAAILVILSLVQPAFAEGWGMKSGDVVFTKAELSEFIAENEVRFYDGGHSEYGPDDAYAYVYEGGDRAEGRYRIEEDGSVCVDFRNGWSRCDLYVRNGGRVLLIDEKGDRYPLKPAG</sequence>
<keyword evidence="3" id="KW-1185">Reference proteome</keyword>